<comment type="caution">
    <text evidence="2">The sequence shown here is derived from an EMBL/GenBank/DDBJ whole genome shotgun (WGS) entry which is preliminary data.</text>
</comment>
<keyword evidence="1" id="KW-0472">Membrane</keyword>
<proteinExistence type="predicted"/>
<evidence type="ECO:0000313" key="2">
    <source>
        <dbReference type="EMBL" id="MFD2275901.1"/>
    </source>
</evidence>
<protein>
    <submittedName>
        <fullName evidence="2">Uncharacterized protein</fullName>
    </submittedName>
</protein>
<dbReference type="Proteomes" id="UP001597297">
    <property type="component" value="Unassembled WGS sequence"/>
</dbReference>
<dbReference type="EMBL" id="JBHUJC010000018">
    <property type="protein sequence ID" value="MFD2275901.1"/>
    <property type="molecule type" value="Genomic_DNA"/>
</dbReference>
<keyword evidence="1" id="KW-1133">Transmembrane helix</keyword>
<evidence type="ECO:0000256" key="1">
    <source>
        <dbReference type="SAM" id="Phobius"/>
    </source>
</evidence>
<reference evidence="3" key="1">
    <citation type="journal article" date="2019" name="Int. J. Syst. Evol. Microbiol.">
        <title>The Global Catalogue of Microorganisms (GCM) 10K type strain sequencing project: providing services to taxonomists for standard genome sequencing and annotation.</title>
        <authorList>
            <consortium name="The Broad Institute Genomics Platform"/>
            <consortium name="The Broad Institute Genome Sequencing Center for Infectious Disease"/>
            <person name="Wu L."/>
            <person name="Ma J."/>
        </authorList>
    </citation>
    <scope>NUCLEOTIDE SEQUENCE [LARGE SCALE GENOMIC DNA]</scope>
    <source>
        <strain evidence="3">JCM 16545</strain>
    </source>
</reference>
<keyword evidence="3" id="KW-1185">Reference proteome</keyword>
<dbReference type="RefSeq" id="WP_377095382.1">
    <property type="nucleotide sequence ID" value="NZ_JBHSJM010000001.1"/>
</dbReference>
<keyword evidence="1" id="KW-0812">Transmembrane</keyword>
<sequence>MNDFAWLGPALIFGLPPMISYLAGGFLLNLYVDGISLKLAGIGNL</sequence>
<evidence type="ECO:0000313" key="3">
    <source>
        <dbReference type="Proteomes" id="UP001597297"/>
    </source>
</evidence>
<accession>A0ABW5DZY2</accession>
<feature type="transmembrane region" description="Helical" evidence="1">
    <location>
        <begin position="6"/>
        <end position="32"/>
    </location>
</feature>
<organism evidence="2 3">
    <name type="scientific">Rubritalea spongiae</name>
    <dbReference type="NCBI Taxonomy" id="430797"/>
    <lineage>
        <taxon>Bacteria</taxon>
        <taxon>Pseudomonadati</taxon>
        <taxon>Verrucomicrobiota</taxon>
        <taxon>Verrucomicrobiia</taxon>
        <taxon>Verrucomicrobiales</taxon>
        <taxon>Rubritaleaceae</taxon>
        <taxon>Rubritalea</taxon>
    </lineage>
</organism>
<name>A0ABW5DZY2_9BACT</name>
<gene>
    <name evidence="2" type="ORF">ACFSQZ_05425</name>
</gene>